<dbReference type="KEGG" id="mou:OU421_12905"/>
<dbReference type="RefSeq" id="WP_268186515.1">
    <property type="nucleotide sequence ID" value="NZ_CP113361.1"/>
</dbReference>
<evidence type="ECO:0000259" key="3">
    <source>
        <dbReference type="Pfam" id="PF07790"/>
    </source>
</evidence>
<dbReference type="AlphaFoldDB" id="A0A9X9S3J7"/>
<keyword evidence="2" id="KW-1133">Transmembrane helix</keyword>
<dbReference type="Proteomes" id="UP001163096">
    <property type="component" value="Chromosome"/>
</dbReference>
<evidence type="ECO:0000256" key="2">
    <source>
        <dbReference type="SAM" id="Phobius"/>
    </source>
</evidence>
<reference evidence="4" key="1">
    <citation type="submission" date="2022-11" db="EMBL/GenBank/DDBJ databases">
        <title>Complete genome sequence of Methanogenium organophilum DSM 3596.</title>
        <authorList>
            <person name="Chen S.-C."/>
            <person name="Lai S.-J."/>
            <person name="You Y.-T."/>
        </authorList>
    </citation>
    <scope>NUCLEOTIDE SEQUENCE</scope>
    <source>
        <strain evidence="4">DSM 3596</strain>
    </source>
</reference>
<dbReference type="InterPro" id="IPR012859">
    <property type="entry name" value="Pilin_N_archaeal"/>
</dbReference>
<keyword evidence="5" id="KW-1185">Reference proteome</keyword>
<name>A0A9X9S3J7_METOG</name>
<dbReference type="EMBL" id="CP113361">
    <property type="protein sequence ID" value="WAI01289.1"/>
    <property type="molecule type" value="Genomic_DNA"/>
</dbReference>
<dbReference type="GeneID" id="76836017"/>
<gene>
    <name evidence="4" type="ORF">OU421_12905</name>
</gene>
<organism evidence="4 5">
    <name type="scientific">Methanogenium organophilum</name>
    <dbReference type="NCBI Taxonomy" id="2199"/>
    <lineage>
        <taxon>Archaea</taxon>
        <taxon>Methanobacteriati</taxon>
        <taxon>Methanobacteriota</taxon>
        <taxon>Stenosarchaea group</taxon>
        <taxon>Methanomicrobia</taxon>
        <taxon>Methanomicrobiales</taxon>
        <taxon>Methanomicrobiaceae</taxon>
        <taxon>Methanogenium</taxon>
    </lineage>
</organism>
<protein>
    <submittedName>
        <fullName evidence="4">Type IV pilin N-terminal domain-containing protein</fullName>
    </submittedName>
</protein>
<accession>A0A9X9S3J7</accession>
<keyword evidence="2" id="KW-0812">Transmembrane</keyword>
<proteinExistence type="predicted"/>
<keyword evidence="2" id="KW-0472">Membrane</keyword>
<feature type="region of interest" description="Disordered" evidence="1">
    <location>
        <begin position="151"/>
        <end position="170"/>
    </location>
</feature>
<evidence type="ECO:0000256" key="1">
    <source>
        <dbReference type="SAM" id="MobiDB-lite"/>
    </source>
</evidence>
<feature type="domain" description="Archaeal Type IV pilin N-terminal" evidence="3">
    <location>
        <begin position="12"/>
        <end position="83"/>
    </location>
</feature>
<evidence type="ECO:0000313" key="5">
    <source>
        <dbReference type="Proteomes" id="UP001163096"/>
    </source>
</evidence>
<sequence length="360" mass="38934">MSWHKVNQMNDDGVSEIIAGVLLIGLTVVGVTLVGLLLFSQPVAEEVPVVDVIVSNNGTTIYFQNVGGDSLGQEDFTIYIDGNAVAASELDILSPGEWPWSVGEIIEYTAADSVTPLAEHVRITYPENQGTLLRPSYVDDVRTSSQLADITSTPLPTLSPGGVPATPSPAEAGEYVAESVLSDSQIIAAFSTLEKTGTIQDRYLNFTIDSENSTMNIPADQSVGSLANGKRISIRTGEEKNGNRMCITGVGNTFFGLRFETVFVRIDDYDVNSGSEVEIKSAWIPKYRDLESNLAFRLGEDNKTYELYVDGMLDPHGENGVLTILNNAQPTDSGMFVINTWSSNDDSNAVILAKADMEFL</sequence>
<evidence type="ECO:0000313" key="4">
    <source>
        <dbReference type="EMBL" id="WAI01289.1"/>
    </source>
</evidence>
<feature type="transmembrane region" description="Helical" evidence="2">
    <location>
        <begin position="17"/>
        <end position="39"/>
    </location>
</feature>
<dbReference type="Pfam" id="PF07790">
    <property type="entry name" value="Pilin_N"/>
    <property type="match status" value="1"/>
</dbReference>